<reference evidence="5" key="1">
    <citation type="submission" date="2022-01" db="EMBL/GenBank/DDBJ databases">
        <title>Novel species in genus Dyadobacter.</title>
        <authorList>
            <person name="Ma C."/>
        </authorList>
    </citation>
    <scope>NUCLEOTIDE SEQUENCE</scope>
    <source>
        <strain evidence="5">CY357</strain>
    </source>
</reference>
<dbReference type="PROSITE" id="PS01124">
    <property type="entry name" value="HTH_ARAC_FAMILY_2"/>
    <property type="match status" value="1"/>
</dbReference>
<dbReference type="InterPro" id="IPR050204">
    <property type="entry name" value="AraC_XylS_family_regulators"/>
</dbReference>
<evidence type="ECO:0000259" key="4">
    <source>
        <dbReference type="PROSITE" id="PS01124"/>
    </source>
</evidence>
<dbReference type="EMBL" id="JAKFFV010000007">
    <property type="protein sequence ID" value="MCF2498970.1"/>
    <property type="molecule type" value="Genomic_DNA"/>
</dbReference>
<organism evidence="5 6">
    <name type="scientific">Dyadobacter chenhuakuii</name>
    <dbReference type="NCBI Taxonomy" id="2909339"/>
    <lineage>
        <taxon>Bacteria</taxon>
        <taxon>Pseudomonadati</taxon>
        <taxon>Bacteroidota</taxon>
        <taxon>Cytophagia</taxon>
        <taxon>Cytophagales</taxon>
        <taxon>Spirosomataceae</taxon>
        <taxon>Dyadobacter</taxon>
    </lineage>
</organism>
<dbReference type="GO" id="GO:0003700">
    <property type="term" value="F:DNA-binding transcription factor activity"/>
    <property type="evidence" value="ECO:0007669"/>
    <property type="project" value="InterPro"/>
</dbReference>
<keyword evidence="1" id="KW-0805">Transcription regulation</keyword>
<dbReference type="GO" id="GO:0043565">
    <property type="term" value="F:sequence-specific DNA binding"/>
    <property type="evidence" value="ECO:0007669"/>
    <property type="project" value="InterPro"/>
</dbReference>
<gene>
    <name evidence="5" type="ORF">L0661_11680</name>
</gene>
<dbReference type="PANTHER" id="PTHR46796">
    <property type="entry name" value="HTH-TYPE TRANSCRIPTIONAL ACTIVATOR RHAS-RELATED"/>
    <property type="match status" value="1"/>
</dbReference>
<keyword evidence="3" id="KW-0804">Transcription</keyword>
<dbReference type="Proteomes" id="UP001139411">
    <property type="component" value="Unassembled WGS sequence"/>
</dbReference>
<sequence length="280" mass="32033">MTRLSIGTHFDAPAALADVIKHFYCIQTDLDFERTPQFLSPSLEIMLIFNFGVPLPLSFGNGAFQEHETRKVVMLGPLRKMLHYEVLPETDIIVITFNHNGFYRLFNIPAEQMETEKIYDPDQLLGIAGFDALWNALAGMPTTEDRIGLLIAHGHAFIKAPEKESIPLLAGFEDSNIDFGKPSKAIAADANLSERMVQMRFKKYMGFSTKELTRLLRFKQVIEFIQKQEDEVDWLALVAQFGYHDQSHLIKDFKYYLATTPRKFVQEFLGKTFCVSRARA</sequence>
<evidence type="ECO:0000256" key="1">
    <source>
        <dbReference type="ARBA" id="ARBA00023015"/>
    </source>
</evidence>
<evidence type="ECO:0000256" key="3">
    <source>
        <dbReference type="ARBA" id="ARBA00023163"/>
    </source>
</evidence>
<dbReference type="AlphaFoldDB" id="A0A9X1TTC2"/>
<dbReference type="Gene3D" id="1.10.10.60">
    <property type="entry name" value="Homeodomain-like"/>
    <property type="match status" value="1"/>
</dbReference>
<dbReference type="Pfam" id="PF20240">
    <property type="entry name" value="DUF6597"/>
    <property type="match status" value="1"/>
</dbReference>
<dbReference type="PANTHER" id="PTHR46796:SF13">
    <property type="entry name" value="HTH-TYPE TRANSCRIPTIONAL ACTIVATOR RHAS"/>
    <property type="match status" value="1"/>
</dbReference>
<dbReference type="Pfam" id="PF12833">
    <property type="entry name" value="HTH_18"/>
    <property type="match status" value="1"/>
</dbReference>
<accession>A0A9X1TTC2</accession>
<feature type="domain" description="HTH araC/xylS-type" evidence="4">
    <location>
        <begin position="186"/>
        <end position="267"/>
    </location>
</feature>
<name>A0A9X1TTC2_9BACT</name>
<dbReference type="InterPro" id="IPR018060">
    <property type="entry name" value="HTH_AraC"/>
</dbReference>
<evidence type="ECO:0000313" key="6">
    <source>
        <dbReference type="Proteomes" id="UP001139411"/>
    </source>
</evidence>
<comment type="caution">
    <text evidence="5">The sequence shown here is derived from an EMBL/GenBank/DDBJ whole genome shotgun (WGS) entry which is preliminary data.</text>
</comment>
<proteinExistence type="predicted"/>
<keyword evidence="2" id="KW-0238">DNA-binding</keyword>
<evidence type="ECO:0000256" key="2">
    <source>
        <dbReference type="ARBA" id="ARBA00023125"/>
    </source>
</evidence>
<dbReference type="InterPro" id="IPR046532">
    <property type="entry name" value="DUF6597"/>
</dbReference>
<protein>
    <submittedName>
        <fullName evidence="5">Helix-turn-helix domain-containing protein</fullName>
    </submittedName>
</protein>
<dbReference type="RefSeq" id="WP_235177906.1">
    <property type="nucleotide sequence ID" value="NZ_JAKFFV010000007.1"/>
</dbReference>
<evidence type="ECO:0000313" key="5">
    <source>
        <dbReference type="EMBL" id="MCF2498970.1"/>
    </source>
</evidence>